<sequence>MAPRPPARSAVPPPPRPRSRPAAAHWALTAPQTAGGYQLGQPPSQTTQLVNSDLGQDAKRLNLSGTPVHATYDDQADGAWIFYSGLNGSGFDPDRLHDALTHPVTTGNDGAGDHTTFSYADTEPGPHGGRAICDSLLIRNALLTTTATTCSWFTPTTAARVTLVIKGDGSNTKIGFTAADVGPVMRAIRGDVEQKQ</sequence>
<proteinExistence type="predicted"/>
<organism evidence="2 3">
    <name type="scientific">Kitasatospora acidiphila</name>
    <dbReference type="NCBI Taxonomy" id="2567942"/>
    <lineage>
        <taxon>Bacteria</taxon>
        <taxon>Bacillati</taxon>
        <taxon>Actinomycetota</taxon>
        <taxon>Actinomycetes</taxon>
        <taxon>Kitasatosporales</taxon>
        <taxon>Streptomycetaceae</taxon>
        <taxon>Kitasatospora</taxon>
    </lineage>
</organism>
<protein>
    <submittedName>
        <fullName evidence="2">Uncharacterized protein</fullName>
    </submittedName>
</protein>
<reference evidence="2 3" key="1">
    <citation type="submission" date="2019-06" db="EMBL/GenBank/DDBJ databases">
        <title>Description of Kitasatospora acidophila sp. nov. isolated from pine grove soil, and reclassification of Streptomyces novaecaesareae to Kitasatospora novaeceasareae comb. nov.</title>
        <authorList>
            <person name="Kim M.J."/>
        </authorList>
    </citation>
    <scope>NUCLEOTIDE SEQUENCE [LARGE SCALE GENOMIC DNA]</scope>
    <source>
        <strain evidence="2 3">MMS16-CNU292</strain>
    </source>
</reference>
<evidence type="ECO:0000313" key="3">
    <source>
        <dbReference type="Proteomes" id="UP000319103"/>
    </source>
</evidence>
<feature type="compositionally biased region" description="Pro residues" evidence="1">
    <location>
        <begin position="1"/>
        <end position="16"/>
    </location>
</feature>
<evidence type="ECO:0000313" key="2">
    <source>
        <dbReference type="EMBL" id="TQF06969.1"/>
    </source>
</evidence>
<gene>
    <name evidence="2" type="ORF">E6W39_38270</name>
</gene>
<accession>A0A540WD56</accession>
<name>A0A540WD56_9ACTN</name>
<dbReference type="AlphaFoldDB" id="A0A540WD56"/>
<comment type="caution">
    <text evidence="2">The sequence shown here is derived from an EMBL/GenBank/DDBJ whole genome shotgun (WGS) entry which is preliminary data.</text>
</comment>
<feature type="region of interest" description="Disordered" evidence="1">
    <location>
        <begin position="1"/>
        <end position="23"/>
    </location>
</feature>
<evidence type="ECO:0000256" key="1">
    <source>
        <dbReference type="SAM" id="MobiDB-lite"/>
    </source>
</evidence>
<dbReference type="EMBL" id="VIGB01000003">
    <property type="protein sequence ID" value="TQF06969.1"/>
    <property type="molecule type" value="Genomic_DNA"/>
</dbReference>
<dbReference type="RefSeq" id="WP_141637374.1">
    <property type="nucleotide sequence ID" value="NZ_VIGB01000003.1"/>
</dbReference>
<dbReference type="OrthoDB" id="4214127at2"/>
<dbReference type="Proteomes" id="UP000319103">
    <property type="component" value="Unassembled WGS sequence"/>
</dbReference>
<keyword evidence="3" id="KW-1185">Reference proteome</keyword>